<accession>A0A1J9Q1A5</accession>
<reference evidence="2 3" key="1">
    <citation type="submission" date="2015-08" db="EMBL/GenBank/DDBJ databases">
        <title>Emmonsia species relationships and genome sequence.</title>
        <authorList>
            <person name="Cuomo C.A."/>
            <person name="Schwartz I.S."/>
            <person name="Kenyon C."/>
            <person name="De Hoog G.S."/>
            <person name="Govender N.P."/>
            <person name="Botha A."/>
            <person name="Moreno L."/>
            <person name="De Vries M."/>
            <person name="Munoz J.F."/>
            <person name="Stielow J.B."/>
        </authorList>
    </citation>
    <scope>NUCLEOTIDE SEQUENCE [LARGE SCALE GENOMIC DNA]</scope>
    <source>
        <strain evidence="2 3">EI222</strain>
    </source>
</reference>
<protein>
    <submittedName>
        <fullName evidence="2">Uncharacterized protein</fullName>
    </submittedName>
</protein>
<gene>
    <name evidence="2" type="ORF">ACJ73_06296</name>
</gene>
<sequence>MWSKPRVQSAGGSKGSSTEKGHGGEPTSKPAGGQTSPPLLPACQAPTDQGDELTGWWMVVVPH</sequence>
<comment type="caution">
    <text evidence="2">The sequence shown here is derived from an EMBL/GenBank/DDBJ whole genome shotgun (WGS) entry which is preliminary data.</text>
</comment>
<organism evidence="2 3">
    <name type="scientific">Blastomyces percursus</name>
    <dbReference type="NCBI Taxonomy" id="1658174"/>
    <lineage>
        <taxon>Eukaryota</taxon>
        <taxon>Fungi</taxon>
        <taxon>Dikarya</taxon>
        <taxon>Ascomycota</taxon>
        <taxon>Pezizomycotina</taxon>
        <taxon>Eurotiomycetes</taxon>
        <taxon>Eurotiomycetidae</taxon>
        <taxon>Onygenales</taxon>
        <taxon>Ajellomycetaceae</taxon>
        <taxon>Blastomyces</taxon>
    </lineage>
</organism>
<dbReference type="OrthoDB" id="10478320at2759"/>
<name>A0A1J9Q1A5_9EURO</name>
<feature type="region of interest" description="Disordered" evidence="1">
    <location>
        <begin position="1"/>
        <end position="50"/>
    </location>
</feature>
<evidence type="ECO:0000313" key="2">
    <source>
        <dbReference type="EMBL" id="OJD22353.1"/>
    </source>
</evidence>
<evidence type="ECO:0000256" key="1">
    <source>
        <dbReference type="SAM" id="MobiDB-lite"/>
    </source>
</evidence>
<dbReference type="EMBL" id="LGTZ01001088">
    <property type="protein sequence ID" value="OJD22353.1"/>
    <property type="molecule type" value="Genomic_DNA"/>
</dbReference>
<evidence type="ECO:0000313" key="3">
    <source>
        <dbReference type="Proteomes" id="UP000242791"/>
    </source>
</evidence>
<proteinExistence type="predicted"/>
<dbReference type="VEuPathDB" id="FungiDB:ACJ73_06296"/>
<dbReference type="AlphaFoldDB" id="A0A1J9Q1A5"/>
<dbReference type="Proteomes" id="UP000242791">
    <property type="component" value="Unassembled WGS sequence"/>
</dbReference>
<keyword evidence="3" id="KW-1185">Reference proteome</keyword>